<feature type="non-terminal residue" evidence="3">
    <location>
        <position position="749"/>
    </location>
</feature>
<dbReference type="Proteomes" id="UP000265618">
    <property type="component" value="Unassembled WGS sequence"/>
</dbReference>
<sequence length="749" mass="82207">VYRIGGLDNIVLLNSRSKQSTKLVVISQASLAAPLPTEGERDTGIERERERDRDRTSTGVRSPYSPQMRGGYRTSSSSSTRTNAPSPLSPLKSRSSPVSPSAGYTSRPSPLSPPGVTSRGREAKRERSHYSPESSVSDVRTSRRSRTDVSTSHSTWYERESEAERERETRGCDVYGECSSLTVVDAASNSDKGLRPRLPSAWECRIYNEELAIGGVLLDMPPHTSALVRVSPNTTKVETFQESLLAACLRHREREYTLTGWLSKGEAGRERVTRVILAGRSEACAYLETDLDMAVEVLCTLCLIRSQVGLWLAQFNAPGLDLEREREREREREAESVFAGSYSSISGEGERERDRTRGYERLIASVAMIDKGLLGSCITKLAQDNSQRHSLTVSAFGVPLRSLSSSARIALSLLFPPPPPTNMNGDGERRDINTLNGDLYGSAPGAILVVPDVTIVTELVTRQVALLALEISSRGMAVALIAPHWESASGGVIRLPQELEDTGLIFAGEEIFSDILGLRFGIHKGMKRTGLFGRILVRMIHSFQLFNTTKPTDRAGVVTARISALRLAALTLLKHPGRFVIACGALAGSAVSNMWPVLAGSISNMWPDVPSDCKILFGEPTLPIDGISFPTERTDELVRICGLPATKVLDPYFPGNLFPSRSALSSFRVIATDRQRHRTLLNTPWLAWILKRKENTVLVLECGISGILVLTGYVALVLRKKQSRVDPKRSIKTLKKRGITLKLNPDCNT</sequence>
<keyword evidence="2" id="KW-1133">Transmembrane helix</keyword>
<evidence type="ECO:0000313" key="4">
    <source>
        <dbReference type="Proteomes" id="UP000265618"/>
    </source>
</evidence>
<dbReference type="AlphaFoldDB" id="A0A9K3CRN8"/>
<name>A0A9K3CRN8_9EUKA</name>
<keyword evidence="4" id="KW-1185">Reference proteome</keyword>
<feature type="compositionally biased region" description="Low complexity" evidence="1">
    <location>
        <begin position="73"/>
        <end position="101"/>
    </location>
</feature>
<reference evidence="3 4" key="1">
    <citation type="journal article" date="2018" name="PLoS ONE">
        <title>The draft genome of Kipferlia bialata reveals reductive genome evolution in fornicate parasites.</title>
        <authorList>
            <person name="Tanifuji G."/>
            <person name="Takabayashi S."/>
            <person name="Kume K."/>
            <person name="Takagi M."/>
            <person name="Nakayama T."/>
            <person name="Kamikawa R."/>
            <person name="Inagaki Y."/>
            <person name="Hashimoto T."/>
        </authorList>
    </citation>
    <scope>NUCLEOTIDE SEQUENCE [LARGE SCALE GENOMIC DNA]</scope>
    <source>
        <strain evidence="3">NY0173</strain>
    </source>
</reference>
<feature type="compositionally biased region" description="Basic and acidic residues" evidence="1">
    <location>
        <begin position="156"/>
        <end position="168"/>
    </location>
</feature>
<evidence type="ECO:0000256" key="2">
    <source>
        <dbReference type="SAM" id="Phobius"/>
    </source>
</evidence>
<proteinExistence type="predicted"/>
<keyword evidence="2" id="KW-0812">Transmembrane</keyword>
<gene>
    <name evidence="3" type="ORF">KIPB_003071</name>
</gene>
<organism evidence="3 4">
    <name type="scientific">Kipferlia bialata</name>
    <dbReference type="NCBI Taxonomy" id="797122"/>
    <lineage>
        <taxon>Eukaryota</taxon>
        <taxon>Metamonada</taxon>
        <taxon>Carpediemonas-like organisms</taxon>
        <taxon>Kipferlia</taxon>
    </lineage>
</organism>
<evidence type="ECO:0000313" key="3">
    <source>
        <dbReference type="EMBL" id="GIQ82008.1"/>
    </source>
</evidence>
<protein>
    <submittedName>
        <fullName evidence="3">Uncharacterized protein</fullName>
    </submittedName>
</protein>
<dbReference type="EMBL" id="BDIP01000558">
    <property type="protein sequence ID" value="GIQ82008.1"/>
    <property type="molecule type" value="Genomic_DNA"/>
</dbReference>
<feature type="region of interest" description="Disordered" evidence="1">
    <location>
        <begin position="35"/>
        <end position="168"/>
    </location>
</feature>
<feature type="compositionally biased region" description="Basic and acidic residues" evidence="1">
    <location>
        <begin position="38"/>
        <end position="56"/>
    </location>
</feature>
<comment type="caution">
    <text evidence="3">The sequence shown here is derived from an EMBL/GenBank/DDBJ whole genome shotgun (WGS) entry which is preliminary data.</text>
</comment>
<accession>A0A9K3CRN8</accession>
<evidence type="ECO:0000256" key="1">
    <source>
        <dbReference type="SAM" id="MobiDB-lite"/>
    </source>
</evidence>
<feature type="compositionally biased region" description="Basic and acidic residues" evidence="1">
    <location>
        <begin position="119"/>
        <end position="130"/>
    </location>
</feature>
<keyword evidence="2" id="KW-0472">Membrane</keyword>
<feature type="transmembrane region" description="Helical" evidence="2">
    <location>
        <begin position="697"/>
        <end position="718"/>
    </location>
</feature>